<dbReference type="PANTHER" id="PTHR43700">
    <property type="entry name" value="PHOSPHORIBOSYLAMINOIMIDAZOLE-SUCCINOCARBOXAMIDE SYNTHASE"/>
    <property type="match status" value="1"/>
</dbReference>
<evidence type="ECO:0000259" key="8">
    <source>
        <dbReference type="Pfam" id="PF01259"/>
    </source>
</evidence>
<comment type="catalytic activity">
    <reaction evidence="7">
        <text>5-amino-1-(5-phospho-D-ribosyl)imidazole-4-carboxylate + L-aspartate + ATP = (2S)-2-[5-amino-1-(5-phospho-beta-D-ribosyl)imidazole-4-carboxamido]succinate + ADP + phosphate + 2 H(+)</text>
        <dbReference type="Rhea" id="RHEA:22628"/>
        <dbReference type="ChEBI" id="CHEBI:15378"/>
        <dbReference type="ChEBI" id="CHEBI:29991"/>
        <dbReference type="ChEBI" id="CHEBI:30616"/>
        <dbReference type="ChEBI" id="CHEBI:43474"/>
        <dbReference type="ChEBI" id="CHEBI:58443"/>
        <dbReference type="ChEBI" id="CHEBI:77657"/>
        <dbReference type="ChEBI" id="CHEBI:456216"/>
        <dbReference type="EC" id="6.3.2.6"/>
    </reaction>
</comment>
<dbReference type="CDD" id="cd01414">
    <property type="entry name" value="SAICAR_synt_Sc"/>
    <property type="match status" value="1"/>
</dbReference>
<evidence type="ECO:0000256" key="2">
    <source>
        <dbReference type="ARBA" id="ARBA00010190"/>
    </source>
</evidence>
<dbReference type="Pfam" id="PF01259">
    <property type="entry name" value="SAICAR_synt"/>
    <property type="match status" value="1"/>
</dbReference>
<dbReference type="InterPro" id="IPR001636">
    <property type="entry name" value="SAICAR_synth"/>
</dbReference>
<evidence type="ECO:0000256" key="1">
    <source>
        <dbReference type="ARBA" id="ARBA00004672"/>
    </source>
</evidence>
<name>B3V647_9ARCH</name>
<dbReference type="GO" id="GO:0004639">
    <property type="term" value="F:phosphoribosylaminoimidazolesuccinocarboxamide synthase activity"/>
    <property type="evidence" value="ECO:0007669"/>
    <property type="project" value="UniProtKB-UniRule"/>
</dbReference>
<accession>B3V647</accession>
<dbReference type="UniPathway" id="UPA00074">
    <property type="reaction ID" value="UER00131"/>
</dbReference>
<evidence type="ECO:0000256" key="7">
    <source>
        <dbReference type="HAMAP-Rule" id="MF_00137"/>
    </source>
</evidence>
<protein>
    <recommendedName>
        <fullName evidence="7">Phosphoribosylaminoimidazole-succinocarboxamide synthase</fullName>
        <ecNumber evidence="7">6.3.2.6</ecNumber>
    </recommendedName>
    <alternativeName>
        <fullName evidence="7">SAICAR synthetase</fullName>
    </alternativeName>
</protein>
<dbReference type="GO" id="GO:0006189">
    <property type="term" value="P:'de novo' IMP biosynthetic process"/>
    <property type="evidence" value="ECO:0007669"/>
    <property type="project" value="UniProtKB-UniRule"/>
</dbReference>
<comment type="similarity">
    <text evidence="2 7">Belongs to the SAICAR synthetase family.</text>
</comment>
<reference evidence="9" key="1">
    <citation type="journal article" date="2008" name="ISME J.">
        <title>Hindsight in the relative abundance, metabolic potential and genome dynamics of uncultivated marine archaea from comparative metagenomic analyses of bathypelagic plankton of different oceanic regions.</title>
        <authorList>
            <person name="Martin-Cuadrado A.B."/>
            <person name="Rodriguez-Valera F."/>
            <person name="Moreira D."/>
            <person name="Alba J.C."/>
            <person name="Ivars-Martinez E."/>
            <person name="Henn M.R."/>
            <person name="Talla E."/>
            <person name="Lopez-Garcia P."/>
        </authorList>
    </citation>
    <scope>NUCLEOTIDE SEQUENCE</scope>
</reference>
<dbReference type="Gene3D" id="3.30.200.20">
    <property type="entry name" value="Phosphorylase Kinase, domain 1"/>
    <property type="match status" value="1"/>
</dbReference>
<evidence type="ECO:0000256" key="3">
    <source>
        <dbReference type="ARBA" id="ARBA00022598"/>
    </source>
</evidence>
<dbReference type="SUPFAM" id="SSF56104">
    <property type="entry name" value="SAICAR synthase-like"/>
    <property type="match status" value="1"/>
</dbReference>
<dbReference type="EC" id="6.3.2.6" evidence="7"/>
<dbReference type="GO" id="GO:0005737">
    <property type="term" value="C:cytoplasm"/>
    <property type="evidence" value="ECO:0007669"/>
    <property type="project" value="TreeGrafter"/>
</dbReference>
<comment type="pathway">
    <text evidence="1 7">Purine metabolism; IMP biosynthesis via de novo pathway; 5-amino-1-(5-phospho-D-ribosyl)imidazole-4-carboxamide from 5-amino-1-(5-phospho-D-ribosyl)imidazole-4-carboxylate: step 1/2.</text>
</comment>
<dbReference type="InterPro" id="IPR018236">
    <property type="entry name" value="SAICAR_synthetase_CS"/>
</dbReference>
<evidence type="ECO:0000256" key="6">
    <source>
        <dbReference type="ARBA" id="ARBA00022840"/>
    </source>
</evidence>
<dbReference type="Gene3D" id="3.30.470.20">
    <property type="entry name" value="ATP-grasp fold, B domain"/>
    <property type="match status" value="1"/>
</dbReference>
<keyword evidence="5 7" id="KW-0658">Purine biosynthesis</keyword>
<dbReference type="InterPro" id="IPR028923">
    <property type="entry name" value="SAICAR_synt/ADE2_N"/>
</dbReference>
<dbReference type="HAMAP" id="MF_00137">
    <property type="entry name" value="SAICAR_synth"/>
    <property type="match status" value="1"/>
</dbReference>
<evidence type="ECO:0000256" key="4">
    <source>
        <dbReference type="ARBA" id="ARBA00022741"/>
    </source>
</evidence>
<gene>
    <name evidence="7" type="primary">purC</name>
</gene>
<dbReference type="AlphaFoldDB" id="B3V647"/>
<dbReference type="NCBIfam" id="TIGR00081">
    <property type="entry name" value="purC"/>
    <property type="match status" value="1"/>
</dbReference>
<feature type="domain" description="SAICAR synthetase/ADE2 N-terminal" evidence="8">
    <location>
        <begin position="11"/>
        <end position="245"/>
    </location>
</feature>
<organism evidence="9">
    <name type="scientific">uncultured marine crenarchaeote KM3-153-F8</name>
    <dbReference type="NCBI Taxonomy" id="526665"/>
    <lineage>
        <taxon>Archaea</taxon>
        <taxon>Nitrososphaerota</taxon>
        <taxon>Nitrososphaeria</taxon>
        <taxon>Nitrosopumilales</taxon>
        <taxon>environmental samples</taxon>
    </lineage>
</organism>
<reference evidence="9" key="2">
    <citation type="submission" date="2008-08" db="EMBL/GenBank/DDBJ databases">
        <authorList>
            <person name="Martin-Cuadrado A.-B."/>
            <person name="Rodriguez-Valera F."/>
            <person name="Moreira D."/>
            <person name="Alba J.-C."/>
            <person name="Ivars-Martinez E."/>
            <person name="Henn M.R."/>
            <person name="Talla E."/>
            <person name="Lopez-Garcia P."/>
        </authorList>
    </citation>
    <scope>NUCLEOTIDE SEQUENCE</scope>
</reference>
<keyword evidence="3 7" id="KW-0436">Ligase</keyword>
<keyword evidence="4 7" id="KW-0547">Nucleotide-binding</keyword>
<dbReference type="PROSITE" id="PS01058">
    <property type="entry name" value="SAICAR_SYNTHETASE_2"/>
    <property type="match status" value="1"/>
</dbReference>
<sequence length="282" mass="31953">MSSSDSDYSLIKQGKVKAAYESPSNPDTIMFDFSDRISAFDVVIPTDIPEKGKNLRDFAKFFFDNLDVPHHLIKTVGSTKMIVKKLDVIPVECIVRGYLYGGLFDRVNNGEIEIDCDNVLATKLSEPIFDPTTKSDIKDEPITESEIISQKIVSEEELNYLKNTSIDIYKKILDMASKSGFLIADLKLEFGKDESGNILLADSIGPDEFRLWSLAKYEVGKIQESYDKQILRDWLIDSGYKKQLDDARKNKSDLPAPPVLPQDLVDLIQERYATAYENFQNI</sequence>
<evidence type="ECO:0000313" key="9">
    <source>
        <dbReference type="EMBL" id="ACF09771.1"/>
    </source>
</evidence>
<dbReference type="EMBL" id="EU686631">
    <property type="protein sequence ID" value="ACF09771.1"/>
    <property type="molecule type" value="Genomic_DNA"/>
</dbReference>
<keyword evidence="6 7" id="KW-0067">ATP-binding</keyword>
<proteinExistence type="inferred from homology"/>
<dbReference type="PANTHER" id="PTHR43700:SF1">
    <property type="entry name" value="PHOSPHORIBOSYLAMINOIMIDAZOLE-SUCCINOCARBOXAMIDE SYNTHASE"/>
    <property type="match status" value="1"/>
</dbReference>
<evidence type="ECO:0000256" key="5">
    <source>
        <dbReference type="ARBA" id="ARBA00022755"/>
    </source>
</evidence>
<dbReference type="GO" id="GO:0005524">
    <property type="term" value="F:ATP binding"/>
    <property type="evidence" value="ECO:0007669"/>
    <property type="project" value="UniProtKB-KW"/>
</dbReference>